<accession>A0A3S4X8V3</accession>
<protein>
    <recommendedName>
        <fullName evidence="1">Peptidase S74 domain-containing protein</fullName>
    </recommendedName>
</protein>
<dbReference type="InterPro" id="IPR030392">
    <property type="entry name" value="S74_ICA"/>
</dbReference>
<dbReference type="CDD" id="cd10144">
    <property type="entry name" value="Peptidase_S74_CIMCD"/>
    <property type="match status" value="1"/>
</dbReference>
<dbReference type="AlphaFoldDB" id="A0A3S4X8V3"/>
<evidence type="ECO:0000259" key="1">
    <source>
        <dbReference type="Pfam" id="PF13884"/>
    </source>
</evidence>
<sequence>MTEQHKNAQTLNADGMTQPAGETLHEITWLKPEDFGGGPDVADNGPAFRAMAQLAESNNAAACIRLGARTYRVKTPVAFNCAVIIEGVGATHAGLAANTVNESDRVQRCSSIIKDARDYDTDEYLFTFNDRKPAVLGITLRNLEFVGAHVSDSPKRYKTCGVFVDISGWVSSSINVILRDFGLTGLKINHNDGIWNNISLLRCGGKLNGDVYYALDLKRENDIGSFTNQHKFNNPHIEHCRYAIRCSGYMNLFFGGHLEINDWSFTPDGDSYPVVLFEQLTYPVTFDKMTFISTDTLRYLDGYPLTTDPEQLAANLASVPYFFGGVPGKMIDPTSDVVKAFVRFSGCDFTHASKPVLWLDIPDVRTYLDGVHITRAATWAPAIKLGQDSRITNSFIQMAAIKGNTSNYADLVNNVYSVPVAGYGHISADGVQFYGGHPAYAAFSAGNSGGGSARSRITNVIRGAYGATIGNALGDYIGGYLSSYDGVRIQSHDGASHAAISHDRMTSTTGAFTIGSARYTASRVGVIANLDGAGNFLAPTANDRNWLGSRAAANSWNGVFTKTFFMGAASPDGYWPAGLYPTAPATYSIGSSALPVKNIYLQNPPVVICDATYKTEVRSVEDLLLDAVGSVAFCAYKMKNAIAKKGSKNARYHIGVLAQDVRDAITAVGLDWRQYALIAYEEAEIEIARDDHGNLIPLNPEQTLIATDKNGHVHLESEQDRVVEKEGKRLFVRGTYMLRMEEFLALRMAYIERKLLNNG</sequence>
<dbReference type="InterPro" id="IPR036388">
    <property type="entry name" value="WH-like_DNA-bd_sf"/>
</dbReference>
<evidence type="ECO:0000313" key="3">
    <source>
        <dbReference type="Proteomes" id="UP000281904"/>
    </source>
</evidence>
<evidence type="ECO:0000313" key="2">
    <source>
        <dbReference type="EMBL" id="VEI61213.1"/>
    </source>
</evidence>
<dbReference type="RefSeq" id="WP_126530212.1">
    <property type="nucleotide sequence ID" value="NZ_LR134493.1"/>
</dbReference>
<reference evidence="2 3" key="1">
    <citation type="submission" date="2018-12" db="EMBL/GenBank/DDBJ databases">
        <authorList>
            <consortium name="Pathogen Informatics"/>
        </authorList>
    </citation>
    <scope>NUCLEOTIDE SEQUENCE [LARGE SCALE GENOMIC DNA]</scope>
    <source>
        <strain evidence="2 3">NCTC10036</strain>
    </source>
</reference>
<gene>
    <name evidence="2" type="ORF">NCTC10036_00177</name>
</gene>
<dbReference type="EMBL" id="LR134493">
    <property type="protein sequence ID" value="VEI61213.1"/>
    <property type="molecule type" value="Genomic_DNA"/>
</dbReference>
<dbReference type="Gene3D" id="1.10.10.10">
    <property type="entry name" value="Winged helix-like DNA-binding domain superfamily/Winged helix DNA-binding domain"/>
    <property type="match status" value="1"/>
</dbReference>
<organism evidence="2 3">
    <name type="scientific">Serratia rubidaea</name>
    <name type="common">Serratia marinorubra</name>
    <dbReference type="NCBI Taxonomy" id="61652"/>
    <lineage>
        <taxon>Bacteria</taxon>
        <taxon>Pseudomonadati</taxon>
        <taxon>Pseudomonadota</taxon>
        <taxon>Gammaproteobacteria</taxon>
        <taxon>Enterobacterales</taxon>
        <taxon>Yersiniaceae</taxon>
        <taxon>Serratia</taxon>
    </lineage>
</organism>
<feature type="domain" description="Peptidase S74" evidence="1">
    <location>
        <begin position="609"/>
        <end position="669"/>
    </location>
</feature>
<dbReference type="Pfam" id="PF13884">
    <property type="entry name" value="Peptidase_S74"/>
    <property type="match status" value="1"/>
</dbReference>
<proteinExistence type="predicted"/>
<dbReference type="Proteomes" id="UP000281904">
    <property type="component" value="Chromosome"/>
</dbReference>
<name>A0A3S4X8V3_SERRU</name>